<dbReference type="EMBL" id="CP103416">
    <property type="protein sequence ID" value="UVW34899.1"/>
    <property type="molecule type" value="Genomic_DNA"/>
</dbReference>
<proteinExistence type="predicted"/>
<dbReference type="InterPro" id="IPR007730">
    <property type="entry name" value="SPOR-like_dom"/>
</dbReference>
<name>A0ABY5TM55_9GAMM</name>
<feature type="chain" id="PRO_5045897094" evidence="1">
    <location>
        <begin position="25"/>
        <end position="209"/>
    </location>
</feature>
<evidence type="ECO:0000259" key="2">
    <source>
        <dbReference type="PROSITE" id="PS51724"/>
    </source>
</evidence>
<dbReference type="PROSITE" id="PS51724">
    <property type="entry name" value="SPOR"/>
    <property type="match status" value="1"/>
</dbReference>
<gene>
    <name evidence="3" type="ORF">NYF23_12915</name>
</gene>
<dbReference type="InterPro" id="IPR036680">
    <property type="entry name" value="SPOR-like_sf"/>
</dbReference>
<keyword evidence="1" id="KW-0732">Signal</keyword>
<accession>A0ABY5TM55</accession>
<dbReference type="Gene3D" id="3.30.70.1070">
    <property type="entry name" value="Sporulation related repeat"/>
    <property type="match status" value="1"/>
</dbReference>
<evidence type="ECO:0000313" key="4">
    <source>
        <dbReference type="Proteomes" id="UP001059934"/>
    </source>
</evidence>
<feature type="signal peptide" evidence="1">
    <location>
        <begin position="1"/>
        <end position="24"/>
    </location>
</feature>
<reference evidence="3" key="1">
    <citation type="submission" date="2022-08" db="EMBL/GenBank/DDBJ databases">
        <title>Catabolic pathway analysis in culturable SAR92 clade bacteria reveals their overlooked roles in DMSP degradation in coastal seas.</title>
        <authorList>
            <person name="He X."/>
            <person name="Zhang X."/>
            <person name="Zhang Y."/>
        </authorList>
    </citation>
    <scope>NUCLEOTIDE SEQUENCE</scope>
    <source>
        <strain evidence="3">H455</strain>
    </source>
</reference>
<keyword evidence="4" id="KW-1185">Reference proteome</keyword>
<evidence type="ECO:0000313" key="3">
    <source>
        <dbReference type="EMBL" id="UVW34899.1"/>
    </source>
</evidence>
<feature type="domain" description="SPOR" evidence="2">
    <location>
        <begin position="122"/>
        <end position="202"/>
    </location>
</feature>
<organism evidence="3 4">
    <name type="scientific">SAR92 clade bacterium H455</name>
    <dbReference type="NCBI Taxonomy" id="2974818"/>
    <lineage>
        <taxon>Bacteria</taxon>
        <taxon>Pseudomonadati</taxon>
        <taxon>Pseudomonadota</taxon>
        <taxon>Gammaproteobacteria</taxon>
        <taxon>Cellvibrionales</taxon>
        <taxon>Porticoccaceae</taxon>
        <taxon>SAR92 clade</taxon>
    </lineage>
</organism>
<dbReference type="PROSITE" id="PS51257">
    <property type="entry name" value="PROKAR_LIPOPROTEIN"/>
    <property type="match status" value="1"/>
</dbReference>
<protein>
    <submittedName>
        <fullName evidence="3">SPOR domain-containing protein</fullName>
    </submittedName>
</protein>
<sequence>MLNKTFATFISRSFLLSIAFLLSACSGFGPPDSSRSSQGPDGEYIGWHCEGAIESSDNWNCSEQLLKGGSLVPPIEVEVEAVEPIVLKPVEIALDTSLPEAELAAGKTSTQQIPSEKVPVFDISANGYTVQLGAYLSQDVAEQAADNIRLAEGELRVRAIVDGERYLFVLVYGQYRSRQQAEIVTEQLIELNPDLNYWIRTIDSMRKRD</sequence>
<dbReference type="SUPFAM" id="SSF110997">
    <property type="entry name" value="Sporulation related repeat"/>
    <property type="match status" value="1"/>
</dbReference>
<evidence type="ECO:0000256" key="1">
    <source>
        <dbReference type="SAM" id="SignalP"/>
    </source>
</evidence>
<dbReference type="Proteomes" id="UP001059934">
    <property type="component" value="Chromosome"/>
</dbReference>
<dbReference type="Pfam" id="PF05036">
    <property type="entry name" value="SPOR"/>
    <property type="match status" value="1"/>
</dbReference>